<protein>
    <submittedName>
        <fullName evidence="5">AraC family transcriptional regulator</fullName>
    </submittedName>
</protein>
<dbReference type="GO" id="GO:0043565">
    <property type="term" value="F:sequence-specific DNA binding"/>
    <property type="evidence" value="ECO:0007669"/>
    <property type="project" value="InterPro"/>
</dbReference>
<evidence type="ECO:0000313" key="5">
    <source>
        <dbReference type="EMBL" id="PVM79430.1"/>
    </source>
</evidence>
<dbReference type="InterPro" id="IPR018062">
    <property type="entry name" value="HTH_AraC-typ_CS"/>
</dbReference>
<keyword evidence="3" id="KW-0804">Transcription</keyword>
<accession>A0A2T9JB29</accession>
<sequence>MIAESLPLRTSTPGAFEATQRPFSRSVIDERWLDGARPGAVQGQAPDLATIDLLVREGLERLEDDMSAARRYLAAARRLLSPDDACRPGGLLPWQVRRVGRYIDERIERRITLAEAADQVRLSTSHFSRCFRISFGSPFTKYVTRKRIERARWLMITGDQSLGQIALTCGFADQAHFTRAFTHLTGEAPGRWRRQVTEVEPLDQ</sequence>
<dbReference type="Gene3D" id="1.10.10.60">
    <property type="entry name" value="Homeodomain-like"/>
    <property type="match status" value="2"/>
</dbReference>
<reference evidence="5 6" key="1">
    <citation type="submission" date="2018-04" db="EMBL/GenBank/DDBJ databases">
        <title>The genome sequence of Caulobacter sp. 736.</title>
        <authorList>
            <person name="Gao J."/>
            <person name="Sun J."/>
        </authorList>
    </citation>
    <scope>NUCLEOTIDE SEQUENCE [LARGE SCALE GENOMIC DNA]</scope>
    <source>
        <strain evidence="5 6">736</strain>
    </source>
</reference>
<gene>
    <name evidence="5" type="ORF">DDF65_15145</name>
</gene>
<keyword evidence="1" id="KW-0805">Transcription regulation</keyword>
<evidence type="ECO:0000313" key="6">
    <source>
        <dbReference type="Proteomes" id="UP000244913"/>
    </source>
</evidence>
<keyword evidence="6" id="KW-1185">Reference proteome</keyword>
<dbReference type="InterPro" id="IPR050204">
    <property type="entry name" value="AraC_XylS_family_regulators"/>
</dbReference>
<evidence type="ECO:0000259" key="4">
    <source>
        <dbReference type="PROSITE" id="PS01124"/>
    </source>
</evidence>
<evidence type="ECO:0000256" key="3">
    <source>
        <dbReference type="ARBA" id="ARBA00023163"/>
    </source>
</evidence>
<dbReference type="PANTHER" id="PTHR46796">
    <property type="entry name" value="HTH-TYPE TRANSCRIPTIONAL ACTIVATOR RHAS-RELATED"/>
    <property type="match status" value="1"/>
</dbReference>
<keyword evidence="2" id="KW-0238">DNA-binding</keyword>
<dbReference type="PROSITE" id="PS00041">
    <property type="entry name" value="HTH_ARAC_FAMILY_1"/>
    <property type="match status" value="1"/>
</dbReference>
<dbReference type="InterPro" id="IPR018060">
    <property type="entry name" value="HTH_AraC"/>
</dbReference>
<proteinExistence type="predicted"/>
<evidence type="ECO:0000256" key="1">
    <source>
        <dbReference type="ARBA" id="ARBA00023015"/>
    </source>
</evidence>
<feature type="domain" description="HTH araC/xylS-type" evidence="4">
    <location>
        <begin position="97"/>
        <end position="195"/>
    </location>
</feature>
<dbReference type="AlphaFoldDB" id="A0A2T9JB29"/>
<name>A0A2T9JB29_9CAUL</name>
<evidence type="ECO:0000256" key="2">
    <source>
        <dbReference type="ARBA" id="ARBA00023125"/>
    </source>
</evidence>
<dbReference type="RefSeq" id="WP_116568492.1">
    <property type="nucleotide sequence ID" value="NZ_QDKP01000043.1"/>
</dbReference>
<dbReference type="Pfam" id="PF12833">
    <property type="entry name" value="HTH_18"/>
    <property type="match status" value="1"/>
</dbReference>
<dbReference type="GO" id="GO:0003700">
    <property type="term" value="F:DNA-binding transcription factor activity"/>
    <property type="evidence" value="ECO:0007669"/>
    <property type="project" value="InterPro"/>
</dbReference>
<organism evidence="5 6">
    <name type="scientific">Caulobacter radicis</name>
    <dbReference type="NCBI Taxonomy" id="2172650"/>
    <lineage>
        <taxon>Bacteria</taxon>
        <taxon>Pseudomonadati</taxon>
        <taxon>Pseudomonadota</taxon>
        <taxon>Alphaproteobacteria</taxon>
        <taxon>Caulobacterales</taxon>
        <taxon>Caulobacteraceae</taxon>
        <taxon>Caulobacter</taxon>
    </lineage>
</organism>
<comment type="caution">
    <text evidence="5">The sequence shown here is derived from an EMBL/GenBank/DDBJ whole genome shotgun (WGS) entry which is preliminary data.</text>
</comment>
<dbReference type="InterPro" id="IPR009057">
    <property type="entry name" value="Homeodomain-like_sf"/>
</dbReference>
<dbReference type="PANTHER" id="PTHR46796:SF6">
    <property type="entry name" value="ARAC SUBFAMILY"/>
    <property type="match status" value="1"/>
</dbReference>
<dbReference type="Proteomes" id="UP000244913">
    <property type="component" value="Unassembled WGS sequence"/>
</dbReference>
<dbReference type="SMART" id="SM00342">
    <property type="entry name" value="HTH_ARAC"/>
    <property type="match status" value="1"/>
</dbReference>
<dbReference type="EMBL" id="QDKP01000043">
    <property type="protein sequence ID" value="PVM79430.1"/>
    <property type="molecule type" value="Genomic_DNA"/>
</dbReference>
<dbReference type="PROSITE" id="PS01124">
    <property type="entry name" value="HTH_ARAC_FAMILY_2"/>
    <property type="match status" value="1"/>
</dbReference>
<dbReference type="SUPFAM" id="SSF46689">
    <property type="entry name" value="Homeodomain-like"/>
    <property type="match status" value="2"/>
</dbReference>